<keyword evidence="6" id="KW-0238">DNA-binding</keyword>
<comment type="caution">
    <text evidence="11">The sequence shown here is derived from an EMBL/GenBank/DDBJ whole genome shotgun (WGS) entry which is preliminary data.</text>
</comment>
<feature type="compositionally biased region" description="Gly residues" evidence="9">
    <location>
        <begin position="851"/>
        <end position="862"/>
    </location>
</feature>
<reference evidence="11 12" key="1">
    <citation type="submission" date="2024-01" db="EMBL/GenBank/DDBJ databases">
        <authorList>
            <person name="Waweru B."/>
        </authorList>
    </citation>
    <scope>NUCLEOTIDE SEQUENCE [LARGE SCALE GENOMIC DNA]</scope>
</reference>
<dbReference type="PANTHER" id="PTHR46245:SF10">
    <property type="entry name" value="B3 DOMAIN-CONTAINING TRANSCRIPTION FACTOR VAL3"/>
    <property type="match status" value="1"/>
</dbReference>
<proteinExistence type="predicted"/>
<keyword evidence="3" id="KW-0863">Zinc-finger</keyword>
<gene>
    <name evidence="11" type="ORF">DCAF_LOCUS23440</name>
</gene>
<evidence type="ECO:0000256" key="1">
    <source>
        <dbReference type="ARBA" id="ARBA00004123"/>
    </source>
</evidence>
<organism evidence="11 12">
    <name type="scientific">Dovyalis caffra</name>
    <dbReference type="NCBI Taxonomy" id="77055"/>
    <lineage>
        <taxon>Eukaryota</taxon>
        <taxon>Viridiplantae</taxon>
        <taxon>Streptophyta</taxon>
        <taxon>Embryophyta</taxon>
        <taxon>Tracheophyta</taxon>
        <taxon>Spermatophyta</taxon>
        <taxon>Magnoliopsida</taxon>
        <taxon>eudicotyledons</taxon>
        <taxon>Gunneridae</taxon>
        <taxon>Pentapetalae</taxon>
        <taxon>rosids</taxon>
        <taxon>fabids</taxon>
        <taxon>Malpighiales</taxon>
        <taxon>Salicaceae</taxon>
        <taxon>Flacourtieae</taxon>
        <taxon>Dovyalis</taxon>
    </lineage>
</organism>
<dbReference type="GO" id="GO:0006355">
    <property type="term" value="P:regulation of DNA-templated transcription"/>
    <property type="evidence" value="ECO:0007669"/>
    <property type="project" value="UniProtKB-ARBA"/>
</dbReference>
<dbReference type="CDD" id="cd10017">
    <property type="entry name" value="B3_DNA"/>
    <property type="match status" value="1"/>
</dbReference>
<keyword evidence="5" id="KW-0805">Transcription regulation</keyword>
<feature type="compositionally biased region" description="Polar residues" evidence="9">
    <location>
        <begin position="242"/>
        <end position="257"/>
    </location>
</feature>
<evidence type="ECO:0000313" key="11">
    <source>
        <dbReference type="EMBL" id="CAK7350698.1"/>
    </source>
</evidence>
<protein>
    <recommendedName>
        <fullName evidence="10">TF-B3 domain-containing protein</fullName>
    </recommendedName>
</protein>
<dbReference type="GO" id="GO:0003677">
    <property type="term" value="F:DNA binding"/>
    <property type="evidence" value="ECO:0007669"/>
    <property type="project" value="UniProtKB-KW"/>
</dbReference>
<comment type="subcellular location">
    <subcellularLocation>
        <location evidence="1">Nucleus</location>
    </subcellularLocation>
</comment>
<accession>A0AAV1SI64</accession>
<dbReference type="GO" id="GO:0008270">
    <property type="term" value="F:zinc ion binding"/>
    <property type="evidence" value="ECO:0007669"/>
    <property type="project" value="UniProtKB-KW"/>
</dbReference>
<dbReference type="Pfam" id="PF02362">
    <property type="entry name" value="B3"/>
    <property type="match status" value="1"/>
</dbReference>
<feature type="compositionally biased region" description="Polar residues" evidence="9">
    <location>
        <begin position="755"/>
        <end position="767"/>
    </location>
</feature>
<dbReference type="InterPro" id="IPR057743">
    <property type="entry name" value="Zfn_VAL1-3_N"/>
</dbReference>
<sequence length="890" mass="97323">MSSSPSPLTTSTTATAVNNNNNSNTSCSSSSTVLSGKCFNSDCTEFKSRKGWRLRSGDFAELCDRCASAYEEGRFCETFHLRASGWRCCESCGKRVHCGCIVSIQAFTLLDAGGIACMACARKSFVLTSNPAWPPLFYHTPFPERFKDLSIKSWSQLAGSGPVPWRQAPSLFNSSATQSELQPRMPYEVDRLNAGERFSAPSLEKRKVEDFSERFINGSLRIRLRDIVENGNAGIIGEEQPQPLSSLTEETSAQQFASPPPPFTKHFPGSLHNGVDSSVDAQIRNGRPRIDARGRSQLLPRYWPRFTDEELQQISGNSNSVIKPLFEKMLSASDAGRIGRLVLPKKCAEAYFPPISQPEGLPLRVQDSKGKEWIFQFRFWPNNNSRMYVLEGVTPCIQNMQLQAGDIGSMILDLKFNSVSSVTFSRLEPEGKLVMGFRKASTASPSDQDTETSQTGIGVSTNGDAELDPSPWSKVDKSGYIAKEVLEAKSSIRKRKSSTLGSKSKRLRIENEDMIELKLTWEEAQGLLRPPPDHDPSIVVIEGFEFEEYEDAPVLGKPTIFAMDNVGFNGFNVKIVVSGANCLPMLFFPPNGHVLVIHGILKVTSAARSSCSVAQEMTAEQLEDLLPSCNLGVTPKRSKAAKKDTDSVEALEGLDTLANLAILGEGETLQASSQATTKHPRHRPGCSCIVCIQPPSGKGSKHKPTCTCNVCQTVKRRFKTLMMKREKKQSEKDAETTRKKQQEPSADKLLDDELSPSSNTASQSGSPNKKKAVSEGSDDDPNRMKSSTSPFKGQIDLNIQPEREDELSPGSDSGGMMRMLQDATERYLRMQRFLTPDGDNNSASNHTLSSGGTGEKVGGGIMLGSSHQDANKDHPSTFSMNASASTPATG</sequence>
<feature type="compositionally biased region" description="Polar residues" evidence="9">
    <location>
        <begin position="441"/>
        <end position="463"/>
    </location>
</feature>
<dbReference type="PANTHER" id="PTHR46245">
    <property type="entry name" value="B3 DOMAIN-CONTAINING PROTEIN OS07G0563300"/>
    <property type="match status" value="1"/>
</dbReference>
<dbReference type="Gene3D" id="2.40.330.10">
    <property type="entry name" value="DNA-binding pseudobarrel domain"/>
    <property type="match status" value="1"/>
</dbReference>
<dbReference type="Proteomes" id="UP001314170">
    <property type="component" value="Unassembled WGS sequence"/>
</dbReference>
<feature type="region of interest" description="Disordered" evidence="9">
    <location>
        <begin position="438"/>
        <end position="473"/>
    </location>
</feature>
<evidence type="ECO:0000256" key="6">
    <source>
        <dbReference type="ARBA" id="ARBA00023125"/>
    </source>
</evidence>
<feature type="region of interest" description="Disordered" evidence="9">
    <location>
        <begin position="235"/>
        <end position="277"/>
    </location>
</feature>
<dbReference type="SUPFAM" id="SSF101936">
    <property type="entry name" value="DNA-binding pseudobarrel domain"/>
    <property type="match status" value="1"/>
</dbReference>
<keyword evidence="2" id="KW-0479">Metal-binding</keyword>
<dbReference type="SMART" id="SM01019">
    <property type="entry name" value="B3"/>
    <property type="match status" value="1"/>
</dbReference>
<feature type="compositionally biased region" description="Basic and acidic residues" evidence="9">
    <location>
        <begin position="728"/>
        <end position="751"/>
    </location>
</feature>
<evidence type="ECO:0000313" key="12">
    <source>
        <dbReference type="Proteomes" id="UP001314170"/>
    </source>
</evidence>
<evidence type="ECO:0000256" key="8">
    <source>
        <dbReference type="ARBA" id="ARBA00023242"/>
    </source>
</evidence>
<feature type="region of interest" description="Disordered" evidence="9">
    <location>
        <begin position="722"/>
        <end position="817"/>
    </location>
</feature>
<evidence type="ECO:0000256" key="5">
    <source>
        <dbReference type="ARBA" id="ARBA00023015"/>
    </source>
</evidence>
<keyword evidence="12" id="KW-1185">Reference proteome</keyword>
<feature type="domain" description="TF-B3" evidence="10">
    <location>
        <begin position="326"/>
        <end position="430"/>
    </location>
</feature>
<dbReference type="EMBL" id="CAWUPB010001184">
    <property type="protein sequence ID" value="CAK7350698.1"/>
    <property type="molecule type" value="Genomic_DNA"/>
</dbReference>
<dbReference type="GO" id="GO:0005634">
    <property type="term" value="C:nucleus"/>
    <property type="evidence" value="ECO:0007669"/>
    <property type="project" value="UniProtKB-SubCell"/>
</dbReference>
<evidence type="ECO:0000256" key="4">
    <source>
        <dbReference type="ARBA" id="ARBA00022833"/>
    </source>
</evidence>
<dbReference type="InterPro" id="IPR003340">
    <property type="entry name" value="B3_DNA-bd"/>
</dbReference>
<dbReference type="AlphaFoldDB" id="A0AAV1SI64"/>
<evidence type="ECO:0000256" key="2">
    <source>
        <dbReference type="ARBA" id="ARBA00022723"/>
    </source>
</evidence>
<dbReference type="FunFam" id="2.40.330.10:FF:000006">
    <property type="entry name" value="B3 domain-containing transcription repressor VAL1"/>
    <property type="match status" value="1"/>
</dbReference>
<dbReference type="InterPro" id="IPR015300">
    <property type="entry name" value="DNA-bd_pseudobarrel_sf"/>
</dbReference>
<feature type="compositionally biased region" description="Polar residues" evidence="9">
    <location>
        <begin position="838"/>
        <end position="850"/>
    </location>
</feature>
<dbReference type="Pfam" id="PF25813">
    <property type="entry name" value="zf_VAL1_N"/>
    <property type="match status" value="1"/>
</dbReference>
<keyword evidence="7" id="KW-0804">Transcription</keyword>
<feature type="region of interest" description="Disordered" evidence="9">
    <location>
        <begin position="835"/>
        <end position="890"/>
    </location>
</feature>
<evidence type="ECO:0000256" key="9">
    <source>
        <dbReference type="SAM" id="MobiDB-lite"/>
    </source>
</evidence>
<keyword evidence="4" id="KW-0862">Zinc</keyword>
<name>A0AAV1SI64_9ROSI</name>
<evidence type="ECO:0000259" key="10">
    <source>
        <dbReference type="PROSITE" id="PS50863"/>
    </source>
</evidence>
<evidence type="ECO:0000256" key="3">
    <source>
        <dbReference type="ARBA" id="ARBA00022771"/>
    </source>
</evidence>
<evidence type="ECO:0000256" key="7">
    <source>
        <dbReference type="ARBA" id="ARBA00023163"/>
    </source>
</evidence>
<feature type="compositionally biased region" description="Polar residues" evidence="9">
    <location>
        <begin position="876"/>
        <end position="890"/>
    </location>
</feature>
<keyword evidence="8" id="KW-0539">Nucleus</keyword>
<dbReference type="PROSITE" id="PS50863">
    <property type="entry name" value="B3"/>
    <property type="match status" value="1"/>
</dbReference>